<accession>A0A0D0D867</accession>
<reference evidence="2" key="2">
    <citation type="submission" date="2015-01" db="EMBL/GenBank/DDBJ databases">
        <title>Evolutionary Origins and Diversification of the Mycorrhizal Mutualists.</title>
        <authorList>
            <consortium name="DOE Joint Genome Institute"/>
            <consortium name="Mycorrhizal Genomics Consortium"/>
            <person name="Kohler A."/>
            <person name="Kuo A."/>
            <person name="Nagy L.G."/>
            <person name="Floudas D."/>
            <person name="Copeland A."/>
            <person name="Barry K.W."/>
            <person name="Cichocki N."/>
            <person name="Veneault-Fourrey C."/>
            <person name="LaButti K."/>
            <person name="Lindquist E.A."/>
            <person name="Lipzen A."/>
            <person name="Lundell T."/>
            <person name="Morin E."/>
            <person name="Murat C."/>
            <person name="Riley R."/>
            <person name="Ohm R."/>
            <person name="Sun H."/>
            <person name="Tunlid A."/>
            <person name="Henrissat B."/>
            <person name="Grigoriev I.V."/>
            <person name="Hibbett D.S."/>
            <person name="Martin F."/>
        </authorList>
    </citation>
    <scope>NUCLEOTIDE SEQUENCE [LARGE SCALE GENOMIC DNA]</scope>
    <source>
        <strain evidence="2">Ve08.2h10</strain>
    </source>
</reference>
<keyword evidence="2" id="KW-1185">Reference proteome</keyword>
<sequence>MPPSALTALLTQSTPLAAKKLAEQVTFEAAAAQLHVLALTILGDADNLVEEWDIIQEVDNTYRQIVLDAIAWKEVANCLEAEACGHTGSPMAEDPAPVKLAHLTPAPSMSLWATTQSKMEVVMPKGKGKKISEVMRWLPSHLRGWSSTQTCVPNVWAVWSRAMGPLDTPAKSAQG</sequence>
<dbReference type="AlphaFoldDB" id="A0A0D0D867"/>
<dbReference type="HOGENOM" id="CLU_1533070_0_0_1"/>
<evidence type="ECO:0000313" key="1">
    <source>
        <dbReference type="EMBL" id="KIK76519.1"/>
    </source>
</evidence>
<dbReference type="EMBL" id="KN827440">
    <property type="protein sequence ID" value="KIK76519.1"/>
    <property type="molecule type" value="Genomic_DNA"/>
</dbReference>
<evidence type="ECO:0000313" key="2">
    <source>
        <dbReference type="Proteomes" id="UP000054538"/>
    </source>
</evidence>
<protein>
    <submittedName>
        <fullName evidence="1">Uncharacterized protein</fullName>
    </submittedName>
</protein>
<name>A0A0D0D867_9AGAM</name>
<organism evidence="1 2">
    <name type="scientific">Paxillus rubicundulus Ve08.2h10</name>
    <dbReference type="NCBI Taxonomy" id="930991"/>
    <lineage>
        <taxon>Eukaryota</taxon>
        <taxon>Fungi</taxon>
        <taxon>Dikarya</taxon>
        <taxon>Basidiomycota</taxon>
        <taxon>Agaricomycotina</taxon>
        <taxon>Agaricomycetes</taxon>
        <taxon>Agaricomycetidae</taxon>
        <taxon>Boletales</taxon>
        <taxon>Paxilineae</taxon>
        <taxon>Paxillaceae</taxon>
        <taxon>Paxillus</taxon>
    </lineage>
</organism>
<dbReference type="InParanoid" id="A0A0D0D867"/>
<dbReference type="Proteomes" id="UP000054538">
    <property type="component" value="Unassembled WGS sequence"/>
</dbReference>
<proteinExistence type="predicted"/>
<reference evidence="1 2" key="1">
    <citation type="submission" date="2014-04" db="EMBL/GenBank/DDBJ databases">
        <authorList>
            <consortium name="DOE Joint Genome Institute"/>
            <person name="Kuo A."/>
            <person name="Kohler A."/>
            <person name="Jargeat P."/>
            <person name="Nagy L.G."/>
            <person name="Floudas D."/>
            <person name="Copeland A."/>
            <person name="Barry K.W."/>
            <person name="Cichocki N."/>
            <person name="Veneault-Fourrey C."/>
            <person name="LaButti K."/>
            <person name="Lindquist E.A."/>
            <person name="Lipzen A."/>
            <person name="Lundell T."/>
            <person name="Morin E."/>
            <person name="Murat C."/>
            <person name="Sun H."/>
            <person name="Tunlid A."/>
            <person name="Henrissat B."/>
            <person name="Grigoriev I.V."/>
            <person name="Hibbett D.S."/>
            <person name="Martin F."/>
            <person name="Nordberg H.P."/>
            <person name="Cantor M.N."/>
            <person name="Hua S.X."/>
        </authorList>
    </citation>
    <scope>NUCLEOTIDE SEQUENCE [LARGE SCALE GENOMIC DNA]</scope>
    <source>
        <strain evidence="1 2">Ve08.2h10</strain>
    </source>
</reference>
<gene>
    <name evidence="1" type="ORF">PAXRUDRAFT_18152</name>
</gene>